<proteinExistence type="predicted"/>
<dbReference type="PROSITE" id="PS00055">
    <property type="entry name" value="RIBOSOMAL_S12"/>
    <property type="match status" value="1"/>
</dbReference>
<dbReference type="CDD" id="cd03368">
    <property type="entry name" value="Ribosomal_S12"/>
    <property type="match status" value="1"/>
</dbReference>
<dbReference type="GO" id="GO:0003735">
    <property type="term" value="F:structural constituent of ribosome"/>
    <property type="evidence" value="ECO:0007669"/>
    <property type="project" value="InterPro"/>
</dbReference>
<organism evidence="4 5">
    <name type="scientific">Allacma fusca</name>
    <dbReference type="NCBI Taxonomy" id="39272"/>
    <lineage>
        <taxon>Eukaryota</taxon>
        <taxon>Metazoa</taxon>
        <taxon>Ecdysozoa</taxon>
        <taxon>Arthropoda</taxon>
        <taxon>Hexapoda</taxon>
        <taxon>Collembola</taxon>
        <taxon>Symphypleona</taxon>
        <taxon>Sminthuridae</taxon>
        <taxon>Allacma</taxon>
    </lineage>
</organism>
<dbReference type="Proteomes" id="UP000708208">
    <property type="component" value="Unassembled WGS sequence"/>
</dbReference>
<evidence type="ECO:0000256" key="3">
    <source>
        <dbReference type="ARBA" id="ARBA00035248"/>
    </source>
</evidence>
<keyword evidence="1" id="KW-0689">Ribosomal protein</keyword>
<dbReference type="PANTHER" id="PTHR11652">
    <property type="entry name" value="30S RIBOSOMAL PROTEIN S12 FAMILY MEMBER"/>
    <property type="match status" value="1"/>
</dbReference>
<dbReference type="OrthoDB" id="361013at2759"/>
<protein>
    <recommendedName>
        <fullName evidence="3">Small ribosomal subunit protein uS12m</fullName>
    </recommendedName>
</protein>
<dbReference type="Pfam" id="PF00164">
    <property type="entry name" value="Ribosom_S12_S23"/>
    <property type="match status" value="1"/>
</dbReference>
<evidence type="ECO:0000256" key="1">
    <source>
        <dbReference type="ARBA" id="ARBA00022980"/>
    </source>
</evidence>
<dbReference type="GO" id="GO:0006412">
    <property type="term" value="P:translation"/>
    <property type="evidence" value="ECO:0007669"/>
    <property type="project" value="InterPro"/>
</dbReference>
<sequence>MSAIKKIAAGVLRYGRIQPNLGNIKSYHASIWKKIGGWTVPTFEASKLAMVAMGTSGNLARPQSIPTVGLNLVASLSLVATAGSRNFTSIFSKVCNKNQFWTPLRESRAGMASLMYMHRMGPHAKKRPPRKPLDGNPQMKGVVIRTLVRKPKKPNSANRKCVLVKLTNGKERVAYVPGIGHNLQEHNIVLVRVGRLRDTPDLDISLGQM</sequence>
<keyword evidence="5" id="KW-1185">Reference proteome</keyword>
<dbReference type="InterPro" id="IPR006032">
    <property type="entry name" value="Ribosomal_uS12"/>
</dbReference>
<evidence type="ECO:0000256" key="2">
    <source>
        <dbReference type="ARBA" id="ARBA00023274"/>
    </source>
</evidence>
<dbReference type="EMBL" id="CAJVCH010019414">
    <property type="protein sequence ID" value="CAG7687307.1"/>
    <property type="molecule type" value="Genomic_DNA"/>
</dbReference>
<dbReference type="AlphaFoldDB" id="A0A8J2NP89"/>
<reference evidence="4" key="1">
    <citation type="submission" date="2021-06" db="EMBL/GenBank/DDBJ databases">
        <authorList>
            <person name="Hodson N. C."/>
            <person name="Mongue J. A."/>
            <person name="Jaron S. K."/>
        </authorList>
    </citation>
    <scope>NUCLEOTIDE SEQUENCE</scope>
</reference>
<gene>
    <name evidence="4" type="ORF">AFUS01_LOCUS3242</name>
</gene>
<evidence type="ECO:0000313" key="4">
    <source>
        <dbReference type="EMBL" id="CAG7687307.1"/>
    </source>
</evidence>
<comment type="caution">
    <text evidence="4">The sequence shown here is derived from an EMBL/GenBank/DDBJ whole genome shotgun (WGS) entry which is preliminary data.</text>
</comment>
<evidence type="ECO:0000313" key="5">
    <source>
        <dbReference type="Proteomes" id="UP000708208"/>
    </source>
</evidence>
<dbReference type="GO" id="GO:0015935">
    <property type="term" value="C:small ribosomal subunit"/>
    <property type="evidence" value="ECO:0007669"/>
    <property type="project" value="InterPro"/>
</dbReference>
<name>A0A8J2NP89_9HEXA</name>
<dbReference type="InterPro" id="IPR005679">
    <property type="entry name" value="Ribosomal_uS12_bac"/>
</dbReference>
<accession>A0A8J2NP89</accession>
<keyword evidence="2" id="KW-0687">Ribonucleoprotein</keyword>